<evidence type="ECO:0000313" key="10">
    <source>
        <dbReference type="EMBL" id="KAE9332983.1"/>
    </source>
</evidence>
<dbReference type="EMBL" id="QXGE01000910">
    <property type="protein sequence ID" value="KAE9301221.1"/>
    <property type="molecule type" value="Genomic_DNA"/>
</dbReference>
<dbReference type="Proteomes" id="UP000486351">
    <property type="component" value="Unassembled WGS sequence"/>
</dbReference>
<dbReference type="Proteomes" id="UP000440367">
    <property type="component" value="Unassembled WGS sequence"/>
</dbReference>
<evidence type="ECO:0000313" key="7">
    <source>
        <dbReference type="EMBL" id="KAE9217004.1"/>
    </source>
</evidence>
<evidence type="ECO:0000313" key="1">
    <source>
        <dbReference type="EMBL" id="KAE8939321.1"/>
    </source>
</evidence>
<dbReference type="EMBL" id="QXFZ01000646">
    <property type="protein sequence ID" value="KAE9109204.1"/>
    <property type="molecule type" value="Genomic_DNA"/>
</dbReference>
<evidence type="ECO:0000313" key="11">
    <source>
        <dbReference type="Proteomes" id="UP000429523"/>
    </source>
</evidence>
<dbReference type="EMBL" id="QXFW01000326">
    <property type="protein sequence ID" value="KAE9016022.1"/>
    <property type="molecule type" value="Genomic_DNA"/>
</dbReference>
<dbReference type="EMBL" id="QXFX01000751">
    <property type="protein sequence ID" value="KAE9105409.1"/>
    <property type="molecule type" value="Genomic_DNA"/>
</dbReference>
<gene>
    <name evidence="9" type="ORF">PF001_g14553</name>
    <name evidence="8" type="ORF">PF002_g13677</name>
    <name evidence="7" type="ORF">PF004_g14285</name>
    <name evidence="6" type="ORF">PF005_g21758</name>
    <name evidence="5" type="ORF">PF006_g7622</name>
    <name evidence="4" type="ORF">PF007_g12344</name>
    <name evidence="10" type="ORF">PF008_g14676</name>
    <name evidence="1" type="ORF">PF009_g10839</name>
    <name evidence="3" type="ORF">PF010_g13034</name>
    <name evidence="2" type="ORF">PF011_g7348</name>
</gene>
<evidence type="ECO:0000313" key="16">
    <source>
        <dbReference type="Proteomes" id="UP000441208"/>
    </source>
</evidence>
<evidence type="ECO:0000313" key="20">
    <source>
        <dbReference type="Proteomes" id="UP000488956"/>
    </source>
</evidence>
<dbReference type="Proteomes" id="UP000429523">
    <property type="component" value="Unassembled WGS sequence"/>
</dbReference>
<dbReference type="EMBL" id="QXGC01000905">
    <property type="protein sequence ID" value="KAE9217004.1"/>
    <property type="molecule type" value="Genomic_DNA"/>
</dbReference>
<evidence type="ECO:0000313" key="12">
    <source>
        <dbReference type="Proteomes" id="UP000433483"/>
    </source>
</evidence>
<evidence type="ECO:0000313" key="5">
    <source>
        <dbReference type="EMBL" id="KAE9147725.1"/>
    </source>
</evidence>
<dbReference type="Proteomes" id="UP000433483">
    <property type="component" value="Unassembled WGS sequence"/>
</dbReference>
<dbReference type="Proteomes" id="UP000437068">
    <property type="component" value="Unassembled WGS sequence"/>
</dbReference>
<evidence type="ECO:0000313" key="4">
    <source>
        <dbReference type="EMBL" id="KAE9109204.1"/>
    </source>
</evidence>
<dbReference type="Proteomes" id="UP000476176">
    <property type="component" value="Unassembled WGS sequence"/>
</dbReference>
<dbReference type="Proteomes" id="UP000440732">
    <property type="component" value="Unassembled WGS sequence"/>
</dbReference>
<evidence type="ECO:0000313" key="19">
    <source>
        <dbReference type="Proteomes" id="UP000486351"/>
    </source>
</evidence>
<proteinExistence type="predicted"/>
<evidence type="ECO:0000313" key="8">
    <source>
        <dbReference type="EMBL" id="KAE9227953.1"/>
    </source>
</evidence>
<evidence type="ECO:0000313" key="14">
    <source>
        <dbReference type="Proteomes" id="UP000440367"/>
    </source>
</evidence>
<evidence type="ECO:0000313" key="17">
    <source>
        <dbReference type="Proteomes" id="UP000460718"/>
    </source>
</evidence>
<dbReference type="EMBL" id="QXGB01001886">
    <property type="protein sequence ID" value="KAE9184235.1"/>
    <property type="molecule type" value="Genomic_DNA"/>
</dbReference>
<dbReference type="Proteomes" id="UP000441208">
    <property type="component" value="Unassembled WGS sequence"/>
</dbReference>
<evidence type="ECO:0000313" key="9">
    <source>
        <dbReference type="EMBL" id="KAE9301221.1"/>
    </source>
</evidence>
<keyword evidence="12" id="KW-1185">Reference proteome</keyword>
<organism evidence="6 12">
    <name type="scientific">Phytophthora fragariae</name>
    <dbReference type="NCBI Taxonomy" id="53985"/>
    <lineage>
        <taxon>Eukaryota</taxon>
        <taxon>Sar</taxon>
        <taxon>Stramenopiles</taxon>
        <taxon>Oomycota</taxon>
        <taxon>Peronosporomycetes</taxon>
        <taxon>Peronosporales</taxon>
        <taxon>Peronosporaceae</taxon>
        <taxon>Phytophthora</taxon>
    </lineage>
</organism>
<evidence type="ECO:0000313" key="6">
    <source>
        <dbReference type="EMBL" id="KAE9184235.1"/>
    </source>
</evidence>
<comment type="caution">
    <text evidence="6">The sequence shown here is derived from an EMBL/GenBank/DDBJ whole genome shotgun (WGS) entry which is preliminary data.</text>
</comment>
<dbReference type="EMBL" id="QXGF01000498">
    <property type="protein sequence ID" value="KAE8939321.1"/>
    <property type="molecule type" value="Genomic_DNA"/>
</dbReference>
<reference evidence="11 12" key="1">
    <citation type="submission" date="2018-08" db="EMBL/GenBank/DDBJ databases">
        <title>Genomic investigation of the strawberry pathogen Phytophthora fragariae indicates pathogenicity is determined by transcriptional variation in three key races.</title>
        <authorList>
            <person name="Adams T.M."/>
            <person name="Armitage A.D."/>
            <person name="Sobczyk M.K."/>
            <person name="Bates H.J."/>
            <person name="Dunwell J.M."/>
            <person name="Nellist C.F."/>
            <person name="Harrison R.J."/>
        </authorList>
    </citation>
    <scope>NUCLEOTIDE SEQUENCE [LARGE SCALE GENOMIC DNA]</scope>
    <source>
        <strain evidence="9 13">A4</strain>
        <strain evidence="8 14">BC-1</strain>
        <strain evidence="7 18">BC-23</strain>
        <strain evidence="6 12">NOV-27</strain>
        <strain evidence="5 15">NOV-5</strain>
        <strain evidence="4 16">NOV-71</strain>
        <strain evidence="10 19">NOV-77</strain>
        <strain evidence="1 11">NOV-9</strain>
        <strain evidence="3 20">ONT-3</strain>
        <strain evidence="2 17">SCRP245</strain>
    </source>
</reference>
<accession>A0A6A3WLF8</accession>
<evidence type="ECO:0000313" key="2">
    <source>
        <dbReference type="EMBL" id="KAE9016022.1"/>
    </source>
</evidence>
<dbReference type="EMBL" id="QXGA01000330">
    <property type="protein sequence ID" value="KAE9147725.1"/>
    <property type="molecule type" value="Genomic_DNA"/>
</dbReference>
<evidence type="ECO:0000313" key="18">
    <source>
        <dbReference type="Proteomes" id="UP000476176"/>
    </source>
</evidence>
<dbReference type="Proteomes" id="UP000460718">
    <property type="component" value="Unassembled WGS sequence"/>
</dbReference>
<dbReference type="Proteomes" id="UP000488956">
    <property type="component" value="Unassembled WGS sequence"/>
</dbReference>
<dbReference type="EMBL" id="QXFY01000920">
    <property type="protein sequence ID" value="KAE9332983.1"/>
    <property type="molecule type" value="Genomic_DNA"/>
</dbReference>
<name>A0A6A3WLF8_9STRA</name>
<evidence type="ECO:0000313" key="3">
    <source>
        <dbReference type="EMBL" id="KAE9105409.1"/>
    </source>
</evidence>
<evidence type="ECO:0000313" key="13">
    <source>
        <dbReference type="Proteomes" id="UP000437068"/>
    </source>
</evidence>
<evidence type="ECO:0000313" key="15">
    <source>
        <dbReference type="Proteomes" id="UP000440732"/>
    </source>
</evidence>
<sequence>MSSTRSSSSANTTSKSQLLSSICLTPTASSSSLSTSLMRGPLVRTKHLGSRYLGFTRCTPLSCSTVRYVIV</sequence>
<dbReference type="EMBL" id="QXGD01000702">
    <property type="protein sequence ID" value="KAE9227953.1"/>
    <property type="molecule type" value="Genomic_DNA"/>
</dbReference>
<protein>
    <submittedName>
        <fullName evidence="6">Uncharacterized protein</fullName>
    </submittedName>
</protein>
<dbReference type="AlphaFoldDB" id="A0A6A3WLF8"/>